<gene>
    <name evidence="1" type="ORF">SeLEV6574_g04867</name>
</gene>
<protein>
    <submittedName>
        <fullName evidence="1">Uncharacterized protein</fullName>
    </submittedName>
</protein>
<name>A0A507CXL2_9FUNG</name>
<comment type="caution">
    <text evidence="1">The sequence shown here is derived from an EMBL/GenBank/DDBJ whole genome shotgun (WGS) entry which is preliminary data.</text>
</comment>
<evidence type="ECO:0000313" key="2">
    <source>
        <dbReference type="Proteomes" id="UP000320475"/>
    </source>
</evidence>
<dbReference type="AlphaFoldDB" id="A0A507CXL2"/>
<dbReference type="EMBL" id="QEAM01000209">
    <property type="protein sequence ID" value="TPX43781.1"/>
    <property type="molecule type" value="Genomic_DNA"/>
</dbReference>
<sequence>MRKRIRGAPPSDHPYQDDRCVLGYLNYRFSVSRPGDICPIYCMIRAYQQLQDLPKHRSEEMLTKHEPPETRG</sequence>
<evidence type="ECO:0000313" key="1">
    <source>
        <dbReference type="EMBL" id="TPX43781.1"/>
    </source>
</evidence>
<reference evidence="1 2" key="1">
    <citation type="journal article" date="2019" name="Sci. Rep.">
        <title>Comparative genomics of chytrid fungi reveal insights into the obligate biotrophic and pathogenic lifestyle of Synchytrium endobioticum.</title>
        <authorList>
            <person name="van de Vossenberg B.T.L.H."/>
            <person name="Warris S."/>
            <person name="Nguyen H.D.T."/>
            <person name="van Gent-Pelzer M.P.E."/>
            <person name="Joly D.L."/>
            <person name="van de Geest H.C."/>
            <person name="Bonants P.J.M."/>
            <person name="Smith D.S."/>
            <person name="Levesque C.A."/>
            <person name="van der Lee T.A.J."/>
        </authorList>
    </citation>
    <scope>NUCLEOTIDE SEQUENCE [LARGE SCALE GENOMIC DNA]</scope>
    <source>
        <strain evidence="1 2">LEV6574</strain>
    </source>
</reference>
<accession>A0A507CXL2</accession>
<dbReference type="Proteomes" id="UP000320475">
    <property type="component" value="Unassembled WGS sequence"/>
</dbReference>
<proteinExistence type="predicted"/>
<organism evidence="1 2">
    <name type="scientific">Synchytrium endobioticum</name>
    <dbReference type="NCBI Taxonomy" id="286115"/>
    <lineage>
        <taxon>Eukaryota</taxon>
        <taxon>Fungi</taxon>
        <taxon>Fungi incertae sedis</taxon>
        <taxon>Chytridiomycota</taxon>
        <taxon>Chytridiomycota incertae sedis</taxon>
        <taxon>Chytridiomycetes</taxon>
        <taxon>Synchytriales</taxon>
        <taxon>Synchytriaceae</taxon>
        <taxon>Synchytrium</taxon>
    </lineage>
</organism>